<name>A0A484F5N1_9EURY</name>
<proteinExistence type="predicted"/>
<keyword evidence="3" id="KW-1185">Reference proteome</keyword>
<organism evidence="2 3">
    <name type="scientific">Methanimicrococcus blatticola</name>
    <dbReference type="NCBI Taxonomy" id="91560"/>
    <lineage>
        <taxon>Archaea</taxon>
        <taxon>Methanobacteriati</taxon>
        <taxon>Methanobacteriota</taxon>
        <taxon>Stenosarchaea group</taxon>
        <taxon>Methanomicrobia</taxon>
        <taxon>Methanosarcinales</taxon>
        <taxon>Methanosarcinaceae</taxon>
        <taxon>Methanimicrococcus</taxon>
    </lineage>
</organism>
<feature type="domain" description="Prenylated flavin chaperone LpdD-like" evidence="1">
    <location>
        <begin position="8"/>
        <end position="114"/>
    </location>
</feature>
<dbReference type="Proteomes" id="UP000294855">
    <property type="component" value="Unassembled WGS sequence"/>
</dbReference>
<sequence>MKTSKTIGRLTLLLEGKEVGSDLLVTLTGGKAHIGAAALAYPDKETGRITASVLSAPGHKEEKIALDGAKTLSKETKKTVLFAAGIHLDDISAEEIEEINKTCAEMVQNCLKNLD</sequence>
<comment type="caution">
    <text evidence="2">The sequence shown here is derived from an EMBL/GenBank/DDBJ whole genome shotgun (WGS) entry which is preliminary data.</text>
</comment>
<protein>
    <recommendedName>
        <fullName evidence="1">Prenylated flavin chaperone LpdD-like domain-containing protein</fullName>
    </recommendedName>
</protein>
<gene>
    <name evidence="2" type="ORF">C7391_0928</name>
</gene>
<dbReference type="OrthoDB" id="147150at2157"/>
<dbReference type="RefSeq" id="WP_133517386.1">
    <property type="nucleotide sequence ID" value="NZ_JAHDUW010000003.1"/>
</dbReference>
<evidence type="ECO:0000259" key="1">
    <source>
        <dbReference type="Pfam" id="PF21758"/>
    </source>
</evidence>
<dbReference type="AlphaFoldDB" id="A0A484F5N1"/>
<dbReference type="Pfam" id="PF21758">
    <property type="entry name" value="PAC_bac"/>
    <property type="match status" value="1"/>
</dbReference>
<accession>A0A484F5N1</accession>
<dbReference type="InterPro" id="IPR048844">
    <property type="entry name" value="LpdD_chaperone-like"/>
</dbReference>
<reference evidence="2 3" key="1">
    <citation type="submission" date="2019-03" db="EMBL/GenBank/DDBJ databases">
        <title>Genomic Encyclopedia of Type Strains, Phase IV (KMG-IV): sequencing the most valuable type-strain genomes for metagenomic binning, comparative biology and taxonomic classification.</title>
        <authorList>
            <person name="Goeker M."/>
        </authorList>
    </citation>
    <scope>NUCLEOTIDE SEQUENCE [LARGE SCALE GENOMIC DNA]</scope>
    <source>
        <strain evidence="2 3">DSM 13328</strain>
    </source>
</reference>
<dbReference type="EMBL" id="SNYS01000008">
    <property type="protein sequence ID" value="TDQ68735.1"/>
    <property type="molecule type" value="Genomic_DNA"/>
</dbReference>
<evidence type="ECO:0000313" key="3">
    <source>
        <dbReference type="Proteomes" id="UP000294855"/>
    </source>
</evidence>
<evidence type="ECO:0000313" key="2">
    <source>
        <dbReference type="EMBL" id="TDQ68735.1"/>
    </source>
</evidence>